<sequence length="113" mass="11925">MNPYALIACMVALLGVGAGGFKLGVDHQIASQEREDKHVQQAIEAANIAAAEAIAKIKVVNTTVQNEVQHEIRTNTIYAGCKHSPDGLRLLNEALAGSIPAADRQLPKADAAQ</sequence>
<gene>
    <name evidence="1" type="ORF">UFOVP16_6</name>
</gene>
<proteinExistence type="predicted"/>
<name>A0A6J5KNT4_9CAUD</name>
<protein>
    <submittedName>
        <fullName evidence="1">Uncharacterized protein</fullName>
    </submittedName>
</protein>
<accession>A0A6J5KNT4</accession>
<dbReference type="EMBL" id="LR796155">
    <property type="protein sequence ID" value="CAB4121790.1"/>
    <property type="molecule type" value="Genomic_DNA"/>
</dbReference>
<evidence type="ECO:0000313" key="1">
    <source>
        <dbReference type="EMBL" id="CAB4121790.1"/>
    </source>
</evidence>
<reference evidence="1" key="1">
    <citation type="submission" date="2020-04" db="EMBL/GenBank/DDBJ databases">
        <authorList>
            <person name="Chiriac C."/>
            <person name="Salcher M."/>
            <person name="Ghai R."/>
            <person name="Kavagutti S V."/>
        </authorList>
    </citation>
    <scope>NUCLEOTIDE SEQUENCE</scope>
</reference>
<organism evidence="1">
    <name type="scientific">uncultured Caudovirales phage</name>
    <dbReference type="NCBI Taxonomy" id="2100421"/>
    <lineage>
        <taxon>Viruses</taxon>
        <taxon>Duplodnaviria</taxon>
        <taxon>Heunggongvirae</taxon>
        <taxon>Uroviricota</taxon>
        <taxon>Caudoviricetes</taxon>
        <taxon>Peduoviridae</taxon>
        <taxon>Maltschvirus</taxon>
        <taxon>Maltschvirus maltsch</taxon>
    </lineage>
</organism>